<accession>A0A4P9WS84</accession>
<dbReference type="EMBL" id="ML010518">
    <property type="protein sequence ID" value="RKO96004.1"/>
    <property type="molecule type" value="Genomic_DNA"/>
</dbReference>
<sequence length="209" mass="22829">MVSSTGDAKATRTAGQPDLCDMIHGSIHEEIIAFLRQLGKYKRCDLAIKHSGAPGSYRQAAAMLVASTGRFRRARMFLMKNERRHRAWSPGGPRFTGVRAAVLAAPGPRSALLRLLRLRLRLRHPIANEGCCCMAMAWHDMASHRIASHRIASHRIASHRIASHRIASHRIASHRIASHRIASPPAAVDIPRAPAPAPAPALAPCPCRP</sequence>
<dbReference type="Proteomes" id="UP000268535">
    <property type="component" value="Unassembled WGS sequence"/>
</dbReference>
<dbReference type="AlphaFoldDB" id="A0A4P9WS84"/>
<evidence type="ECO:0000313" key="2">
    <source>
        <dbReference type="Proteomes" id="UP000268535"/>
    </source>
</evidence>
<evidence type="ECO:0000313" key="1">
    <source>
        <dbReference type="EMBL" id="RKO96004.1"/>
    </source>
</evidence>
<gene>
    <name evidence="1" type="ORF">CAUPRSCDRAFT_12293</name>
</gene>
<proteinExistence type="predicted"/>
<protein>
    <submittedName>
        <fullName evidence="1">Uncharacterized protein</fullName>
    </submittedName>
</protein>
<reference evidence="2" key="1">
    <citation type="journal article" date="2018" name="Nat. Microbiol.">
        <title>Leveraging single-cell genomics to expand the fungal tree of life.</title>
        <authorList>
            <person name="Ahrendt S.R."/>
            <person name="Quandt C.A."/>
            <person name="Ciobanu D."/>
            <person name="Clum A."/>
            <person name="Salamov A."/>
            <person name="Andreopoulos B."/>
            <person name="Cheng J.F."/>
            <person name="Woyke T."/>
            <person name="Pelin A."/>
            <person name="Henrissat B."/>
            <person name="Reynolds N.K."/>
            <person name="Benny G.L."/>
            <person name="Smith M.E."/>
            <person name="James T.Y."/>
            <person name="Grigoriev I.V."/>
        </authorList>
    </citation>
    <scope>NUCLEOTIDE SEQUENCE [LARGE SCALE GENOMIC DNA]</scope>
    <source>
        <strain evidence="2">ATCC 52028</strain>
    </source>
</reference>
<name>A0A4P9WS84_9FUNG</name>
<organism evidence="1 2">
    <name type="scientific">Caulochytrium protostelioides</name>
    <dbReference type="NCBI Taxonomy" id="1555241"/>
    <lineage>
        <taxon>Eukaryota</taxon>
        <taxon>Fungi</taxon>
        <taxon>Fungi incertae sedis</taxon>
        <taxon>Chytridiomycota</taxon>
        <taxon>Chytridiomycota incertae sedis</taxon>
        <taxon>Chytridiomycetes</taxon>
        <taxon>Caulochytriales</taxon>
        <taxon>Caulochytriaceae</taxon>
        <taxon>Caulochytrium</taxon>
    </lineage>
</organism>